<evidence type="ECO:0000256" key="5">
    <source>
        <dbReference type="ARBA" id="ARBA00023125"/>
    </source>
</evidence>
<evidence type="ECO:0000256" key="3">
    <source>
        <dbReference type="ARBA" id="ARBA00022833"/>
    </source>
</evidence>
<dbReference type="GO" id="GO:0045944">
    <property type="term" value="P:positive regulation of transcription by RNA polymerase II"/>
    <property type="evidence" value="ECO:0007669"/>
    <property type="project" value="TreeGrafter"/>
</dbReference>
<dbReference type="EMBL" id="KV428268">
    <property type="protein sequence ID" value="KZT33091.1"/>
    <property type="molecule type" value="Genomic_DNA"/>
</dbReference>
<dbReference type="PANTHER" id="PTHR47782:SF12">
    <property type="entry name" value="ZN(II)2CYS6 TRANSCRIPTION FACTOR (EUROFUNG)"/>
    <property type="match status" value="1"/>
</dbReference>
<gene>
    <name evidence="9" type="ORF">SISSUDRAFT_444274</name>
</gene>
<feature type="region of interest" description="Disordered" evidence="8">
    <location>
        <begin position="1"/>
        <end position="29"/>
    </location>
</feature>
<feature type="region of interest" description="Disordered" evidence="8">
    <location>
        <begin position="130"/>
        <end position="153"/>
    </location>
</feature>
<feature type="compositionally biased region" description="Low complexity" evidence="8">
    <location>
        <begin position="1"/>
        <end position="23"/>
    </location>
</feature>
<dbReference type="STRING" id="1314776.A0A165YCA2"/>
<dbReference type="GO" id="GO:0008270">
    <property type="term" value="F:zinc ion binding"/>
    <property type="evidence" value="ECO:0007669"/>
    <property type="project" value="InterPro"/>
</dbReference>
<feature type="compositionally biased region" description="Low complexity" evidence="8">
    <location>
        <begin position="137"/>
        <end position="149"/>
    </location>
</feature>
<dbReference type="InterPro" id="IPR052202">
    <property type="entry name" value="Yeast_MetPath_Reg"/>
</dbReference>
<dbReference type="GO" id="GO:0005634">
    <property type="term" value="C:nucleus"/>
    <property type="evidence" value="ECO:0007669"/>
    <property type="project" value="UniProtKB-SubCell"/>
</dbReference>
<keyword evidence="6" id="KW-0804">Transcription</keyword>
<proteinExistence type="predicted"/>
<reference evidence="9 10" key="1">
    <citation type="journal article" date="2016" name="Mol. Biol. Evol.">
        <title>Comparative Genomics of Early-Diverging Mushroom-Forming Fungi Provides Insights into the Origins of Lignocellulose Decay Capabilities.</title>
        <authorList>
            <person name="Nagy L.G."/>
            <person name="Riley R."/>
            <person name="Tritt A."/>
            <person name="Adam C."/>
            <person name="Daum C."/>
            <person name="Floudas D."/>
            <person name="Sun H."/>
            <person name="Yadav J.S."/>
            <person name="Pangilinan J."/>
            <person name="Larsson K.H."/>
            <person name="Matsuura K."/>
            <person name="Barry K."/>
            <person name="Labutti K."/>
            <person name="Kuo R."/>
            <person name="Ohm R.A."/>
            <person name="Bhattacharya S.S."/>
            <person name="Shirouzu T."/>
            <person name="Yoshinaga Y."/>
            <person name="Martin F.M."/>
            <person name="Grigoriev I.V."/>
            <person name="Hibbett D.S."/>
        </authorList>
    </citation>
    <scope>NUCLEOTIDE SEQUENCE [LARGE SCALE GENOMIC DNA]</scope>
    <source>
        <strain evidence="9 10">HHB10207 ss-3</strain>
    </source>
</reference>
<sequence length="230" mass="25262">MQLEGNSNDNNDTSPSSSSGSSSQETSVCDDCQRLHRRCEVDSPRGDCKACLEALSECSFTHGSRAHGSRHEPPEGYLRNMESRLQEMEAALGLIQRIPDQNIQSLLEDIAQDPYAKHILDQVRTSPFIPAGGSQGSTVVDPSSSTSSSGIGRIVDPFVEGPTMQWQEQTISNYMERISMNRTSSNTNQLTHDPLNVPPSDPLSSHTTDNSDSNNPEMPDSEPPHKRKHE</sequence>
<comment type="subcellular location">
    <subcellularLocation>
        <location evidence="1">Nucleus</location>
    </subcellularLocation>
</comment>
<dbReference type="InterPro" id="IPR036864">
    <property type="entry name" value="Zn2-C6_fun-type_DNA-bd_sf"/>
</dbReference>
<keyword evidence="2" id="KW-0479">Metal-binding</keyword>
<dbReference type="GO" id="GO:0000981">
    <property type="term" value="F:DNA-binding transcription factor activity, RNA polymerase II-specific"/>
    <property type="evidence" value="ECO:0007669"/>
    <property type="project" value="InterPro"/>
</dbReference>
<keyword evidence="7" id="KW-0539">Nucleus</keyword>
<dbReference type="Gene3D" id="4.10.240.10">
    <property type="entry name" value="Zn(2)-C6 fungal-type DNA-binding domain"/>
    <property type="match status" value="1"/>
</dbReference>
<dbReference type="Proteomes" id="UP000076798">
    <property type="component" value="Unassembled WGS sequence"/>
</dbReference>
<evidence type="ECO:0008006" key="11">
    <source>
        <dbReference type="Google" id="ProtNLM"/>
    </source>
</evidence>
<feature type="compositionally biased region" description="Low complexity" evidence="8">
    <location>
        <begin position="204"/>
        <end position="215"/>
    </location>
</feature>
<keyword evidence="5" id="KW-0238">DNA-binding</keyword>
<accession>A0A165YCA2</accession>
<feature type="region of interest" description="Disordered" evidence="8">
    <location>
        <begin position="184"/>
        <end position="230"/>
    </location>
</feature>
<evidence type="ECO:0000256" key="6">
    <source>
        <dbReference type="ARBA" id="ARBA00023163"/>
    </source>
</evidence>
<evidence type="ECO:0000256" key="1">
    <source>
        <dbReference type="ARBA" id="ARBA00004123"/>
    </source>
</evidence>
<evidence type="ECO:0000256" key="7">
    <source>
        <dbReference type="ARBA" id="ARBA00023242"/>
    </source>
</evidence>
<organism evidence="9 10">
    <name type="scientific">Sistotremastrum suecicum HHB10207 ss-3</name>
    <dbReference type="NCBI Taxonomy" id="1314776"/>
    <lineage>
        <taxon>Eukaryota</taxon>
        <taxon>Fungi</taxon>
        <taxon>Dikarya</taxon>
        <taxon>Basidiomycota</taxon>
        <taxon>Agaricomycotina</taxon>
        <taxon>Agaricomycetes</taxon>
        <taxon>Sistotremastrales</taxon>
        <taxon>Sistotremastraceae</taxon>
        <taxon>Sistotremastrum</taxon>
    </lineage>
</organism>
<dbReference type="PANTHER" id="PTHR47782">
    <property type="entry name" value="ZN(II)2CYS6 TRANSCRIPTION FACTOR (EUROFUNG)-RELATED"/>
    <property type="match status" value="1"/>
</dbReference>
<name>A0A165YCA2_9AGAM</name>
<evidence type="ECO:0000256" key="8">
    <source>
        <dbReference type="SAM" id="MobiDB-lite"/>
    </source>
</evidence>
<dbReference type="OrthoDB" id="2123952at2759"/>
<keyword evidence="3" id="KW-0862">Zinc</keyword>
<keyword evidence="4" id="KW-0805">Transcription regulation</keyword>
<dbReference type="GO" id="GO:0043565">
    <property type="term" value="F:sequence-specific DNA binding"/>
    <property type="evidence" value="ECO:0007669"/>
    <property type="project" value="TreeGrafter"/>
</dbReference>
<keyword evidence="10" id="KW-1185">Reference proteome</keyword>
<dbReference type="AlphaFoldDB" id="A0A165YCA2"/>
<evidence type="ECO:0000313" key="9">
    <source>
        <dbReference type="EMBL" id="KZT33091.1"/>
    </source>
</evidence>
<evidence type="ECO:0000256" key="4">
    <source>
        <dbReference type="ARBA" id="ARBA00023015"/>
    </source>
</evidence>
<protein>
    <recommendedName>
        <fullName evidence="11">Zn(2)-C6 fungal-type domain-containing protein</fullName>
    </recommendedName>
</protein>
<evidence type="ECO:0000256" key="2">
    <source>
        <dbReference type="ARBA" id="ARBA00022723"/>
    </source>
</evidence>
<evidence type="ECO:0000313" key="10">
    <source>
        <dbReference type="Proteomes" id="UP000076798"/>
    </source>
</evidence>